<keyword evidence="2" id="KW-1185">Reference proteome</keyword>
<organism evidence="1 2">
    <name type="scientific">Halopseudomonas litoralis</name>
    <dbReference type="NCBI Taxonomy" id="797277"/>
    <lineage>
        <taxon>Bacteria</taxon>
        <taxon>Pseudomonadati</taxon>
        <taxon>Pseudomonadota</taxon>
        <taxon>Gammaproteobacteria</taxon>
        <taxon>Pseudomonadales</taxon>
        <taxon>Pseudomonadaceae</taxon>
        <taxon>Halopseudomonas</taxon>
    </lineage>
</organism>
<dbReference type="Proteomes" id="UP000243426">
    <property type="component" value="Chromosome I"/>
</dbReference>
<protein>
    <submittedName>
        <fullName evidence="1">Uncharacterized protein</fullName>
    </submittedName>
</protein>
<name>A0A1H1NC87_9GAMM</name>
<sequence>MNAPASLSLHLFNKKRESYGSRFYYNHLPQ</sequence>
<dbReference type="AlphaFoldDB" id="A0A1H1NC87"/>
<dbReference type="EMBL" id="LT629748">
    <property type="protein sequence ID" value="SDR96576.1"/>
    <property type="molecule type" value="Genomic_DNA"/>
</dbReference>
<reference evidence="2" key="1">
    <citation type="submission" date="2016-10" db="EMBL/GenBank/DDBJ databases">
        <authorList>
            <person name="Varghese N."/>
            <person name="Submissions S."/>
        </authorList>
    </citation>
    <scope>NUCLEOTIDE SEQUENCE [LARGE SCALE GENOMIC DNA]</scope>
    <source>
        <strain evidence="2">2SM5</strain>
    </source>
</reference>
<proteinExistence type="predicted"/>
<evidence type="ECO:0000313" key="2">
    <source>
        <dbReference type="Proteomes" id="UP000243426"/>
    </source>
</evidence>
<gene>
    <name evidence="1" type="ORF">SAMN05216198_0868</name>
</gene>
<evidence type="ECO:0000313" key="1">
    <source>
        <dbReference type="EMBL" id="SDR96576.1"/>
    </source>
</evidence>
<accession>A0A1H1NC87</accession>